<reference evidence="2 5" key="1">
    <citation type="journal article" date="2011" name="Nature">
        <title>The Medicago genome provides insight into the evolution of rhizobial symbioses.</title>
        <authorList>
            <person name="Young N.D."/>
            <person name="Debelle F."/>
            <person name="Oldroyd G.E."/>
            <person name="Geurts R."/>
            <person name="Cannon S.B."/>
            <person name="Udvardi M.K."/>
            <person name="Benedito V.A."/>
            <person name="Mayer K.F."/>
            <person name="Gouzy J."/>
            <person name="Schoof H."/>
            <person name="Van de Peer Y."/>
            <person name="Proost S."/>
            <person name="Cook D.R."/>
            <person name="Meyers B.C."/>
            <person name="Spannagl M."/>
            <person name="Cheung F."/>
            <person name="De Mita S."/>
            <person name="Krishnakumar V."/>
            <person name="Gundlach H."/>
            <person name="Zhou S."/>
            <person name="Mudge J."/>
            <person name="Bharti A.K."/>
            <person name="Murray J.D."/>
            <person name="Naoumkina M.A."/>
            <person name="Rosen B."/>
            <person name="Silverstein K.A."/>
            <person name="Tang H."/>
            <person name="Rombauts S."/>
            <person name="Zhao P.X."/>
            <person name="Zhou P."/>
            <person name="Barbe V."/>
            <person name="Bardou P."/>
            <person name="Bechner M."/>
            <person name="Bellec A."/>
            <person name="Berger A."/>
            <person name="Berges H."/>
            <person name="Bidwell S."/>
            <person name="Bisseling T."/>
            <person name="Choisne N."/>
            <person name="Couloux A."/>
            <person name="Denny R."/>
            <person name="Deshpande S."/>
            <person name="Dai X."/>
            <person name="Doyle J.J."/>
            <person name="Dudez A.M."/>
            <person name="Farmer A.D."/>
            <person name="Fouteau S."/>
            <person name="Franken C."/>
            <person name="Gibelin C."/>
            <person name="Gish J."/>
            <person name="Goldstein S."/>
            <person name="Gonzalez A.J."/>
            <person name="Green P.J."/>
            <person name="Hallab A."/>
            <person name="Hartog M."/>
            <person name="Hua A."/>
            <person name="Humphray S.J."/>
            <person name="Jeong D.H."/>
            <person name="Jing Y."/>
            <person name="Jocker A."/>
            <person name="Kenton S.M."/>
            <person name="Kim D.J."/>
            <person name="Klee K."/>
            <person name="Lai H."/>
            <person name="Lang C."/>
            <person name="Lin S."/>
            <person name="Macmil S.L."/>
            <person name="Magdelenat G."/>
            <person name="Matthews L."/>
            <person name="McCorrison J."/>
            <person name="Monaghan E.L."/>
            <person name="Mun J.H."/>
            <person name="Najar F.Z."/>
            <person name="Nicholson C."/>
            <person name="Noirot C."/>
            <person name="O'Bleness M."/>
            <person name="Paule C.R."/>
            <person name="Poulain J."/>
            <person name="Prion F."/>
            <person name="Qin B."/>
            <person name="Qu C."/>
            <person name="Retzel E.F."/>
            <person name="Riddle C."/>
            <person name="Sallet E."/>
            <person name="Samain S."/>
            <person name="Samson N."/>
            <person name="Sanders I."/>
            <person name="Saurat O."/>
            <person name="Scarpelli C."/>
            <person name="Schiex T."/>
            <person name="Segurens B."/>
            <person name="Severin A.J."/>
            <person name="Sherrier D.J."/>
            <person name="Shi R."/>
            <person name="Sims S."/>
            <person name="Singer S.R."/>
            <person name="Sinharoy S."/>
            <person name="Sterck L."/>
            <person name="Viollet A."/>
            <person name="Wang B.B."/>
            <person name="Wang K."/>
            <person name="Wang M."/>
            <person name="Wang X."/>
            <person name="Warfsmann J."/>
            <person name="Weissenbach J."/>
            <person name="White D.D."/>
            <person name="White J.D."/>
            <person name="Wiley G.B."/>
            <person name="Wincker P."/>
            <person name="Xing Y."/>
            <person name="Yang L."/>
            <person name="Yao Z."/>
            <person name="Ying F."/>
            <person name="Zhai J."/>
            <person name="Zhou L."/>
            <person name="Zuber A."/>
            <person name="Denarie J."/>
            <person name="Dixon R.A."/>
            <person name="May G.D."/>
            <person name="Schwartz D.C."/>
            <person name="Rogers J."/>
            <person name="Quetier F."/>
            <person name="Town C.D."/>
            <person name="Roe B.A."/>
        </authorList>
    </citation>
    <scope>NUCLEOTIDE SEQUENCE [LARGE SCALE GENOMIC DNA]</scope>
    <source>
        <strain evidence="2">A17</strain>
        <strain evidence="4 5">cv. Jemalong A17</strain>
    </source>
</reference>
<evidence type="ECO:0000256" key="1">
    <source>
        <dbReference type="ARBA" id="ARBA00009861"/>
    </source>
</evidence>
<dbReference type="Gene3D" id="3.30.559.10">
    <property type="entry name" value="Chloramphenicol acetyltransferase-like domain"/>
    <property type="match status" value="2"/>
</dbReference>
<dbReference type="AlphaFoldDB" id="G7K5F8"/>
<accession>G7K5F8</accession>
<reference evidence="3" key="4">
    <citation type="journal article" date="2018" name="Nat. Plants">
        <title>Whole-genome landscape of Medicago truncatula symbiotic genes.</title>
        <authorList>
            <person name="Pecrix Y."/>
            <person name="Gamas P."/>
            <person name="Carrere S."/>
        </authorList>
    </citation>
    <scope>NUCLEOTIDE SEQUENCE</scope>
    <source>
        <tissue evidence="3">Leaves</tissue>
    </source>
</reference>
<keyword evidence="3" id="KW-0012">Acyltransferase</keyword>
<dbReference type="EnsemblPlants" id="AES95508">
    <property type="protein sequence ID" value="AES95508"/>
    <property type="gene ID" value="MTR_5g026320"/>
</dbReference>
<name>G7K5F8_MEDTR</name>
<dbReference type="PaxDb" id="3880-AES95508"/>
<proteinExistence type="inferred from homology"/>
<dbReference type="KEGG" id="mtr:11407895"/>
<dbReference type="Gramene" id="rna29691">
    <property type="protein sequence ID" value="RHN54622.1"/>
    <property type="gene ID" value="gene29691"/>
</dbReference>
<dbReference type="EC" id="2.3.1.-" evidence="3"/>
<dbReference type="Pfam" id="PF02458">
    <property type="entry name" value="Transferase"/>
    <property type="match status" value="1"/>
</dbReference>
<dbReference type="HOGENOM" id="CLU_014546_1_0_1"/>
<gene>
    <name evidence="4" type="primary">11407895</name>
    <name evidence="2" type="ordered locus">MTR_5g026320</name>
    <name evidence="3" type="ORF">MtrunA17_Chr5g0408911</name>
</gene>
<reference evidence="4" key="3">
    <citation type="submission" date="2015-04" db="UniProtKB">
        <authorList>
            <consortium name="EnsemblPlants"/>
        </authorList>
    </citation>
    <scope>IDENTIFICATION</scope>
    <source>
        <strain evidence="4">cv. Jemalong A17</strain>
    </source>
</reference>
<dbReference type="InterPro" id="IPR023213">
    <property type="entry name" value="CAT-like_dom_sf"/>
</dbReference>
<protein>
    <submittedName>
        <fullName evidence="2">HXXXD-type acyl-transferase family protein</fullName>
    </submittedName>
    <submittedName>
        <fullName evidence="3">Putative transferase</fullName>
        <ecNumber evidence="3">2.3.1.-</ecNumber>
    </submittedName>
</protein>
<dbReference type="GO" id="GO:0016747">
    <property type="term" value="F:acyltransferase activity, transferring groups other than amino-acyl groups"/>
    <property type="evidence" value="ECO:0000318"/>
    <property type="project" value="GO_Central"/>
</dbReference>
<keyword evidence="5" id="KW-1185">Reference proteome</keyword>
<dbReference type="Proteomes" id="UP000002051">
    <property type="component" value="Chromosome 5"/>
</dbReference>
<sequence>MSHILNDIASQEYEKFEVKFIKKSVVKALNHFPKPFSVINLSNLDLLSGRFPVTYLYFYKKPKLGNFKSFVNNLKTSLAQILNHYYPFAGHIVQNHKTDEPQIICDNNGSLVIEAQVNVPLRNLDFYNLNETLEEKIVSIELDFPLQIQVTEFTCGGISIAFTFDHALGDATSFGKFISSWCEIAQNKPLSCIPNHKRNLCARSPLIYQPYLDQIFIKCTMEEIQNMKMSKNISLKRLYHIDASSINMLQRLASVNGIKRTKIEAFSAYVWKKMINTVDQKLYKKCKMGWLVDGRERMSVSKNSMSNYIGNVLSLAFGEARIQELKEGSLSDIGEIVHDAISKVSNEEHYLDLIDWIEFHRPGLMLAKAVLGQDDGPVLVVSSGQRFPVSEVDLGFGSPLLGTVYTSIERVGVGYMNQRQSGKGDGSWTVSAILWPELVDALKDDPIFQPMTASYLQL</sequence>
<dbReference type="Proteomes" id="UP000265566">
    <property type="component" value="Chromosome 5"/>
</dbReference>
<comment type="similarity">
    <text evidence="1">Belongs to the plant acyltransferase family.</text>
</comment>
<dbReference type="EMBL" id="CM001221">
    <property type="protein sequence ID" value="AES95508.1"/>
    <property type="molecule type" value="Genomic_DNA"/>
</dbReference>
<dbReference type="EMBL" id="PSQE01000005">
    <property type="protein sequence ID" value="RHN54622.1"/>
    <property type="molecule type" value="Genomic_DNA"/>
</dbReference>
<dbReference type="PANTHER" id="PTHR31642:SF160">
    <property type="entry name" value="HXXXD-TYPE ACYL-TRANSFERASE FAMILY PROTEIN"/>
    <property type="match status" value="1"/>
</dbReference>
<dbReference type="OrthoDB" id="1862401at2759"/>
<dbReference type="STRING" id="3880.G7K5F8"/>
<evidence type="ECO:0000313" key="5">
    <source>
        <dbReference type="Proteomes" id="UP000002051"/>
    </source>
</evidence>
<evidence type="ECO:0000313" key="2">
    <source>
        <dbReference type="EMBL" id="AES95508.1"/>
    </source>
</evidence>
<reference evidence="2 5" key="2">
    <citation type="journal article" date="2014" name="BMC Genomics">
        <title>An improved genome release (version Mt4.0) for the model legume Medicago truncatula.</title>
        <authorList>
            <person name="Tang H."/>
            <person name="Krishnakumar V."/>
            <person name="Bidwell S."/>
            <person name="Rosen B."/>
            <person name="Chan A."/>
            <person name="Zhou S."/>
            <person name="Gentzbittel L."/>
            <person name="Childs K.L."/>
            <person name="Yandell M."/>
            <person name="Gundlach H."/>
            <person name="Mayer K.F."/>
            <person name="Schwartz D.C."/>
            <person name="Town C.D."/>
        </authorList>
    </citation>
    <scope>GENOME REANNOTATION</scope>
    <source>
        <strain evidence="2">A17</strain>
        <strain evidence="4 5">cv. Jemalong A17</strain>
    </source>
</reference>
<organism evidence="2 5">
    <name type="scientific">Medicago truncatula</name>
    <name type="common">Barrel medic</name>
    <name type="synonym">Medicago tribuloides</name>
    <dbReference type="NCBI Taxonomy" id="3880"/>
    <lineage>
        <taxon>Eukaryota</taxon>
        <taxon>Viridiplantae</taxon>
        <taxon>Streptophyta</taxon>
        <taxon>Embryophyta</taxon>
        <taxon>Tracheophyta</taxon>
        <taxon>Spermatophyta</taxon>
        <taxon>Magnoliopsida</taxon>
        <taxon>eudicotyledons</taxon>
        <taxon>Gunneridae</taxon>
        <taxon>Pentapetalae</taxon>
        <taxon>rosids</taxon>
        <taxon>fabids</taxon>
        <taxon>Fabales</taxon>
        <taxon>Fabaceae</taxon>
        <taxon>Papilionoideae</taxon>
        <taxon>50 kb inversion clade</taxon>
        <taxon>NPAAA clade</taxon>
        <taxon>Hologalegina</taxon>
        <taxon>IRL clade</taxon>
        <taxon>Trifolieae</taxon>
        <taxon>Medicago</taxon>
    </lineage>
</organism>
<keyword evidence="3" id="KW-0808">Transferase</keyword>
<evidence type="ECO:0000313" key="4">
    <source>
        <dbReference type="EnsemblPlants" id="AES95508"/>
    </source>
</evidence>
<dbReference type="InterPro" id="IPR050317">
    <property type="entry name" value="Plant_Fungal_Acyltransferase"/>
</dbReference>
<dbReference type="eggNOG" id="ENOG502QV4M">
    <property type="taxonomic scope" value="Eukaryota"/>
</dbReference>
<dbReference type="PANTHER" id="PTHR31642">
    <property type="entry name" value="TRICHOTHECENE 3-O-ACETYLTRANSFERASE"/>
    <property type="match status" value="1"/>
</dbReference>
<evidence type="ECO:0000313" key="3">
    <source>
        <dbReference type="EMBL" id="RHN54622.1"/>
    </source>
</evidence>
<dbReference type="OMA" id="CIPDHRR"/>